<evidence type="ECO:0008006" key="4">
    <source>
        <dbReference type="Google" id="ProtNLM"/>
    </source>
</evidence>
<keyword evidence="3" id="KW-1185">Reference proteome</keyword>
<sequence>MPDKDRAQDRMGERKSERADTVEHILDETVLGLEGRKFPVTTEELATEYADQPLDMVNETESLGSVFDRMTERKEFESPQEVREALYNELSGQAGGDSMGEYNEERDVQELSEVEGDYADDVEKP</sequence>
<dbReference type="RefSeq" id="WP_267623745.1">
    <property type="nucleotide sequence ID" value="NZ_JAODIW010000008.1"/>
</dbReference>
<dbReference type="EMBL" id="JBHSDS010000006">
    <property type="protein sequence ID" value="MFC4358509.1"/>
    <property type="molecule type" value="Genomic_DNA"/>
</dbReference>
<feature type="region of interest" description="Disordered" evidence="1">
    <location>
        <begin position="87"/>
        <end position="125"/>
    </location>
</feature>
<feature type="compositionally biased region" description="Acidic residues" evidence="1">
    <location>
        <begin position="110"/>
        <end position="125"/>
    </location>
</feature>
<organism evidence="2 3">
    <name type="scientific">Halobium salinum</name>
    <dbReference type="NCBI Taxonomy" id="1364940"/>
    <lineage>
        <taxon>Archaea</taxon>
        <taxon>Methanobacteriati</taxon>
        <taxon>Methanobacteriota</taxon>
        <taxon>Stenosarchaea group</taxon>
        <taxon>Halobacteria</taxon>
        <taxon>Halobacteriales</taxon>
        <taxon>Haloferacaceae</taxon>
        <taxon>Halobium</taxon>
    </lineage>
</organism>
<reference evidence="2 3" key="1">
    <citation type="journal article" date="2019" name="Int. J. Syst. Evol. Microbiol.">
        <title>The Global Catalogue of Microorganisms (GCM) 10K type strain sequencing project: providing services to taxonomists for standard genome sequencing and annotation.</title>
        <authorList>
            <consortium name="The Broad Institute Genomics Platform"/>
            <consortium name="The Broad Institute Genome Sequencing Center for Infectious Disease"/>
            <person name="Wu L."/>
            <person name="Ma J."/>
        </authorList>
    </citation>
    <scope>NUCLEOTIDE SEQUENCE [LARGE SCALE GENOMIC DNA]</scope>
    <source>
        <strain evidence="2 3">CGMCC 1.12553</strain>
    </source>
</reference>
<dbReference type="Proteomes" id="UP001595921">
    <property type="component" value="Unassembled WGS sequence"/>
</dbReference>
<comment type="caution">
    <text evidence="2">The sequence shown here is derived from an EMBL/GenBank/DDBJ whole genome shotgun (WGS) entry which is preliminary data.</text>
</comment>
<name>A0ABD5PC93_9EURY</name>
<evidence type="ECO:0000256" key="1">
    <source>
        <dbReference type="SAM" id="MobiDB-lite"/>
    </source>
</evidence>
<dbReference type="InterPro" id="IPR043899">
    <property type="entry name" value="DUF5789"/>
</dbReference>
<dbReference type="Pfam" id="PF19102">
    <property type="entry name" value="DUF5789"/>
    <property type="match status" value="1"/>
</dbReference>
<protein>
    <recommendedName>
        <fullName evidence="4">DUF2795 domain-containing protein</fullName>
    </recommendedName>
</protein>
<dbReference type="AlphaFoldDB" id="A0ABD5PC93"/>
<evidence type="ECO:0000313" key="2">
    <source>
        <dbReference type="EMBL" id="MFC4358509.1"/>
    </source>
</evidence>
<evidence type="ECO:0000313" key="3">
    <source>
        <dbReference type="Proteomes" id="UP001595921"/>
    </source>
</evidence>
<accession>A0ABD5PC93</accession>
<gene>
    <name evidence="2" type="ORF">ACFO0N_11215</name>
</gene>
<proteinExistence type="predicted"/>